<evidence type="ECO:0000259" key="3">
    <source>
        <dbReference type="Pfam" id="PF01494"/>
    </source>
</evidence>
<keyword evidence="5" id="KW-1185">Reference proteome</keyword>
<dbReference type="InterPro" id="IPR036188">
    <property type="entry name" value="FAD/NAD-bd_sf"/>
</dbReference>
<evidence type="ECO:0000256" key="2">
    <source>
        <dbReference type="ARBA" id="ARBA00023033"/>
    </source>
</evidence>
<dbReference type="GO" id="GO:0004497">
    <property type="term" value="F:monooxygenase activity"/>
    <property type="evidence" value="ECO:0007669"/>
    <property type="project" value="UniProtKB-KW"/>
</dbReference>
<name>A0A1K1Q6M0_9PSEU</name>
<dbReference type="Proteomes" id="UP000182740">
    <property type="component" value="Unassembled WGS sequence"/>
</dbReference>
<dbReference type="PANTHER" id="PTHR13789:SF309">
    <property type="entry name" value="PUTATIVE (AFU_ORTHOLOGUE AFUA_6G14510)-RELATED"/>
    <property type="match status" value="1"/>
</dbReference>
<evidence type="ECO:0000313" key="4">
    <source>
        <dbReference type="EMBL" id="SFW55377.1"/>
    </source>
</evidence>
<evidence type="ECO:0000313" key="5">
    <source>
        <dbReference type="Proteomes" id="UP000182740"/>
    </source>
</evidence>
<feature type="domain" description="FAD-binding" evidence="3">
    <location>
        <begin position="6"/>
        <end position="348"/>
    </location>
</feature>
<dbReference type="InterPro" id="IPR050493">
    <property type="entry name" value="FAD-dep_Monooxygenase_BioMet"/>
</dbReference>
<gene>
    <name evidence="4" type="ORF">SAMN04489730_1408</name>
</gene>
<keyword evidence="2" id="KW-0503">Monooxygenase</keyword>
<protein>
    <submittedName>
        <fullName evidence="4">2-polyprenyl-6-methoxyphenol hydroxylase</fullName>
    </submittedName>
</protein>
<accession>A0A1K1Q6M0</accession>
<keyword evidence="1" id="KW-0560">Oxidoreductase</keyword>
<proteinExistence type="predicted"/>
<evidence type="ECO:0000256" key="1">
    <source>
        <dbReference type="ARBA" id="ARBA00023002"/>
    </source>
</evidence>
<dbReference type="PANTHER" id="PTHR13789">
    <property type="entry name" value="MONOOXYGENASE"/>
    <property type="match status" value="1"/>
</dbReference>
<dbReference type="GO" id="GO:0071949">
    <property type="term" value="F:FAD binding"/>
    <property type="evidence" value="ECO:0007669"/>
    <property type="project" value="InterPro"/>
</dbReference>
<dbReference type="AlphaFoldDB" id="A0A1K1Q6M0"/>
<dbReference type="Gene3D" id="3.50.50.60">
    <property type="entry name" value="FAD/NAD(P)-binding domain"/>
    <property type="match status" value="1"/>
</dbReference>
<dbReference type="EMBL" id="FPJG01000006">
    <property type="protein sequence ID" value="SFW55377.1"/>
    <property type="molecule type" value="Genomic_DNA"/>
</dbReference>
<dbReference type="Pfam" id="PF01494">
    <property type="entry name" value="FAD_binding_3"/>
    <property type="match status" value="1"/>
</dbReference>
<dbReference type="SUPFAM" id="SSF51905">
    <property type="entry name" value="FAD/NAD(P)-binding domain"/>
    <property type="match status" value="1"/>
</dbReference>
<sequence>MNDMARALVIGGGIAGTITAIALHEAGHEPVLFEAYDRGAEGVGAFLTLAVNGLDALLPLGLKDVVRSAGFDSPRMSIALGNGTRLAEFPLGGALPDGTVSQTVLRSDLYVALRDEAARRGIAAEYGKRLIGASQTSSQVRAEFSDGSHAEGDLLIGADGLRSQVRTIIDPDAPAPRYVPLLNTGGFAEGLTLPDEPGVLNMVFGKRVFFCHVVSPDGRVWWFANPARKTEPTASELATLAGEKLRAELLHLVARDRTPAADIIRATRELYPAWPTYDFPRVPVWHRGRMVIIGDAAHATSPAAGQGASMAIEDAVTLGKCLRDVPDVEQALATYESLRRERVEAVVAAGKRNGDQKVIGPVGRVVRDFFIKRVFAKPFDEDPNAFMWNHHIEWNEKIAA</sequence>
<reference evidence="5" key="1">
    <citation type="submission" date="2016-11" db="EMBL/GenBank/DDBJ databases">
        <authorList>
            <person name="Varghese N."/>
            <person name="Submissions S."/>
        </authorList>
    </citation>
    <scope>NUCLEOTIDE SEQUENCE [LARGE SCALE GENOMIC DNA]</scope>
    <source>
        <strain evidence="5">DSM 44671</strain>
    </source>
</reference>
<dbReference type="STRING" id="546364.SAMN04489730_1408"/>
<dbReference type="InterPro" id="IPR002938">
    <property type="entry name" value="FAD-bd"/>
</dbReference>
<dbReference type="PRINTS" id="PR00420">
    <property type="entry name" value="RNGMNOXGNASE"/>
</dbReference>
<organism evidence="4 5">
    <name type="scientific">Amycolatopsis australiensis</name>
    <dbReference type="NCBI Taxonomy" id="546364"/>
    <lineage>
        <taxon>Bacteria</taxon>
        <taxon>Bacillati</taxon>
        <taxon>Actinomycetota</taxon>
        <taxon>Actinomycetes</taxon>
        <taxon>Pseudonocardiales</taxon>
        <taxon>Pseudonocardiaceae</taxon>
        <taxon>Amycolatopsis</taxon>
    </lineage>
</organism>